<evidence type="ECO:0000313" key="2">
    <source>
        <dbReference type="Proteomes" id="UP000054776"/>
    </source>
</evidence>
<dbReference type="InParanoid" id="A0A0V1BIR1"/>
<protein>
    <submittedName>
        <fullName evidence="1">Uncharacterized protein</fullName>
    </submittedName>
</protein>
<reference evidence="1 2" key="1">
    <citation type="submission" date="2015-01" db="EMBL/GenBank/DDBJ databases">
        <title>Evolution of Trichinella species and genotypes.</title>
        <authorList>
            <person name="Korhonen P.K."/>
            <person name="Edoardo P."/>
            <person name="Giuseppe L.R."/>
            <person name="Gasser R.B."/>
        </authorList>
    </citation>
    <scope>NUCLEOTIDE SEQUENCE [LARGE SCALE GENOMIC DNA]</scope>
    <source>
        <strain evidence="1">ISS3</strain>
    </source>
</reference>
<name>A0A0V1BIR1_TRISP</name>
<gene>
    <name evidence="1" type="ORF">T01_4912</name>
</gene>
<organism evidence="1 2">
    <name type="scientific">Trichinella spiralis</name>
    <name type="common">Trichina worm</name>
    <dbReference type="NCBI Taxonomy" id="6334"/>
    <lineage>
        <taxon>Eukaryota</taxon>
        <taxon>Metazoa</taxon>
        <taxon>Ecdysozoa</taxon>
        <taxon>Nematoda</taxon>
        <taxon>Enoplea</taxon>
        <taxon>Dorylaimia</taxon>
        <taxon>Trichinellida</taxon>
        <taxon>Trichinellidae</taxon>
        <taxon>Trichinella</taxon>
    </lineage>
</organism>
<accession>A0A0V1BIR1</accession>
<sequence length="60" mass="7373">MMYQFYVKHSSAEKFSKTARKKDNSHFAYSPEYYRSECSLLCSKAQIVFYEEFWRVLREK</sequence>
<comment type="caution">
    <text evidence="1">The sequence shown here is derived from an EMBL/GenBank/DDBJ whole genome shotgun (WGS) entry which is preliminary data.</text>
</comment>
<dbReference type="EMBL" id="JYDH01000039">
    <property type="protein sequence ID" value="KRY36848.1"/>
    <property type="molecule type" value="Genomic_DNA"/>
</dbReference>
<evidence type="ECO:0000313" key="1">
    <source>
        <dbReference type="EMBL" id="KRY36848.1"/>
    </source>
</evidence>
<dbReference type="AlphaFoldDB" id="A0A0V1BIR1"/>
<dbReference type="Proteomes" id="UP000054776">
    <property type="component" value="Unassembled WGS sequence"/>
</dbReference>
<proteinExistence type="predicted"/>
<keyword evidence="2" id="KW-1185">Reference proteome</keyword>